<feature type="transmembrane region" description="Helical" evidence="1">
    <location>
        <begin position="343"/>
        <end position="362"/>
    </location>
</feature>
<organism evidence="2 3">
    <name type="scientific">Paractinoplanes hotanensis</name>
    <dbReference type="NCBI Taxonomy" id="2906497"/>
    <lineage>
        <taxon>Bacteria</taxon>
        <taxon>Bacillati</taxon>
        <taxon>Actinomycetota</taxon>
        <taxon>Actinomycetes</taxon>
        <taxon>Micromonosporales</taxon>
        <taxon>Micromonosporaceae</taxon>
        <taxon>Paractinoplanes</taxon>
    </lineage>
</organism>
<name>A0ABT0YAC8_9ACTN</name>
<feature type="transmembrane region" description="Helical" evidence="1">
    <location>
        <begin position="382"/>
        <end position="401"/>
    </location>
</feature>
<keyword evidence="1" id="KW-0472">Membrane</keyword>
<keyword evidence="1" id="KW-0812">Transmembrane</keyword>
<evidence type="ECO:0000313" key="3">
    <source>
        <dbReference type="Proteomes" id="UP001523216"/>
    </source>
</evidence>
<feature type="transmembrane region" description="Helical" evidence="1">
    <location>
        <begin position="313"/>
        <end position="331"/>
    </location>
</feature>
<reference evidence="2 3" key="1">
    <citation type="submission" date="2022-06" db="EMBL/GenBank/DDBJ databases">
        <title>Actinoplanes abujensis sp. nov., isolated from Nigerian arid soil.</title>
        <authorList>
            <person name="Ding P."/>
        </authorList>
    </citation>
    <scope>NUCLEOTIDE SEQUENCE [LARGE SCALE GENOMIC DNA]</scope>
    <source>
        <strain evidence="3">TRM88002</strain>
    </source>
</reference>
<keyword evidence="1" id="KW-1133">Transmembrane helix</keyword>
<feature type="transmembrane region" description="Helical" evidence="1">
    <location>
        <begin position="40"/>
        <end position="59"/>
    </location>
</feature>
<dbReference type="Proteomes" id="UP001523216">
    <property type="component" value="Unassembled WGS sequence"/>
</dbReference>
<dbReference type="RefSeq" id="WP_251802702.1">
    <property type="nucleotide sequence ID" value="NZ_JAMQOL010000053.1"/>
</dbReference>
<feature type="transmembrane region" description="Helical" evidence="1">
    <location>
        <begin position="66"/>
        <end position="86"/>
    </location>
</feature>
<feature type="transmembrane region" description="Helical" evidence="1">
    <location>
        <begin position="189"/>
        <end position="210"/>
    </location>
</feature>
<accession>A0ABT0YAC8</accession>
<keyword evidence="3" id="KW-1185">Reference proteome</keyword>
<proteinExistence type="predicted"/>
<sequence length="510" mass="54091">MSLAPPTTPAPQTKPLPVLHGPWPSTAPWARHWPGPVHPASALTVAAVAGAAVVTALSLPLDRPGVGWLLTALAGLAAAIVAGPVQPKGGPPPLVIRPRYRPGPERVAWGTATLALFAVGTFRSAGWLFVLCLLVATLTGALALAGGRSMRSIFAAYTMPFIAAFRSLPWLTRGLTRINRPAGGAGVRIAATAGVSVVLLVAFGGLLASADLHFASALESLVPDLGIDTVFRWVFVGGLAVLSTGAAAYLRSAPPDLSTLDATQGRKVHRWEWAVPLGLLTLLFGAFVSVQAVVLFDGDEPVRAFADEARQGFWQLSFVVGLTLIVLAGAARWAPRDKPADRLLIRLILGVLTGLTLVIAATALHRINLYTDEYGLTRLRLLVFWCELWFVFVLVLILVAGRNLRAPWLPRVAIAAGVLALIGLAVANPDGVIAERNLRHSNQPIDLVYLGNLSPDAVPALMKLPPEQRACVLRAISDDLRPGDWRTWNLGNARARSLINGQVGSGQGWC</sequence>
<dbReference type="Pfam" id="PF13687">
    <property type="entry name" value="DUF4153"/>
    <property type="match status" value="1"/>
</dbReference>
<feature type="transmembrane region" description="Helical" evidence="1">
    <location>
        <begin position="127"/>
        <end position="146"/>
    </location>
</feature>
<evidence type="ECO:0000313" key="2">
    <source>
        <dbReference type="EMBL" id="MCM4082993.1"/>
    </source>
</evidence>
<dbReference type="EMBL" id="JAMQOL010000053">
    <property type="protein sequence ID" value="MCM4082993.1"/>
    <property type="molecule type" value="Genomic_DNA"/>
</dbReference>
<feature type="transmembrane region" description="Helical" evidence="1">
    <location>
        <begin position="230"/>
        <end position="250"/>
    </location>
</feature>
<feature type="transmembrane region" description="Helical" evidence="1">
    <location>
        <begin position="271"/>
        <end position="293"/>
    </location>
</feature>
<gene>
    <name evidence="2" type="ORF">LXN57_36080</name>
</gene>
<evidence type="ECO:0000256" key="1">
    <source>
        <dbReference type="SAM" id="Phobius"/>
    </source>
</evidence>
<dbReference type="InterPro" id="IPR025291">
    <property type="entry name" value="DUF4153"/>
</dbReference>
<protein>
    <submittedName>
        <fullName evidence="2">DUF4173 domain-containing protein</fullName>
    </submittedName>
</protein>
<comment type="caution">
    <text evidence="2">The sequence shown here is derived from an EMBL/GenBank/DDBJ whole genome shotgun (WGS) entry which is preliminary data.</text>
</comment>
<feature type="transmembrane region" description="Helical" evidence="1">
    <location>
        <begin position="408"/>
        <end position="427"/>
    </location>
</feature>